<name>A0A8D8T845_9HEMI</name>
<dbReference type="Pfam" id="PF09588">
    <property type="entry name" value="YqaJ"/>
    <property type="match status" value="1"/>
</dbReference>
<dbReference type="EMBL" id="HBUF01255538">
    <property type="protein sequence ID" value="CAG6681404.1"/>
    <property type="molecule type" value="Transcribed_RNA"/>
</dbReference>
<dbReference type="InterPro" id="IPR011335">
    <property type="entry name" value="Restrct_endonuc-II-like"/>
</dbReference>
<dbReference type="AlphaFoldDB" id="A0A8D8T845"/>
<evidence type="ECO:0000259" key="1">
    <source>
        <dbReference type="Pfam" id="PF09588"/>
    </source>
</evidence>
<dbReference type="EMBL" id="HBUF01651009">
    <property type="protein sequence ID" value="CAG6786944.1"/>
    <property type="molecule type" value="Transcribed_RNA"/>
</dbReference>
<proteinExistence type="predicted"/>
<dbReference type="GO" id="GO:0006281">
    <property type="term" value="P:DNA repair"/>
    <property type="evidence" value="ECO:0007669"/>
    <property type="project" value="UniProtKB-ARBA"/>
</dbReference>
<dbReference type="PANTHER" id="PTHR39953">
    <property type="entry name" value="RE54151P"/>
    <property type="match status" value="1"/>
</dbReference>
<evidence type="ECO:0000313" key="2">
    <source>
        <dbReference type="EMBL" id="CAG6681404.1"/>
    </source>
</evidence>
<reference evidence="2" key="1">
    <citation type="submission" date="2021-05" db="EMBL/GenBank/DDBJ databases">
        <authorList>
            <person name="Alioto T."/>
            <person name="Alioto T."/>
            <person name="Gomez Garrido J."/>
        </authorList>
    </citation>
    <scope>NUCLEOTIDE SEQUENCE</scope>
</reference>
<dbReference type="Gene3D" id="3.90.320.10">
    <property type="match status" value="1"/>
</dbReference>
<dbReference type="InterPro" id="IPR019080">
    <property type="entry name" value="YqaJ_viral_recombinase"/>
</dbReference>
<dbReference type="PANTHER" id="PTHR39953:SF1">
    <property type="entry name" value="RE54151P"/>
    <property type="match status" value="1"/>
</dbReference>
<dbReference type="SUPFAM" id="SSF52980">
    <property type="entry name" value="Restriction endonuclease-like"/>
    <property type="match status" value="1"/>
</dbReference>
<accession>A0A8D8T845</accession>
<protein>
    <recommendedName>
        <fullName evidence="1">YqaJ viral recombinase domain-containing protein</fullName>
    </recommendedName>
</protein>
<organism evidence="2">
    <name type="scientific">Cacopsylla melanoneura</name>
    <dbReference type="NCBI Taxonomy" id="428564"/>
    <lineage>
        <taxon>Eukaryota</taxon>
        <taxon>Metazoa</taxon>
        <taxon>Ecdysozoa</taxon>
        <taxon>Arthropoda</taxon>
        <taxon>Hexapoda</taxon>
        <taxon>Insecta</taxon>
        <taxon>Pterygota</taxon>
        <taxon>Neoptera</taxon>
        <taxon>Paraneoptera</taxon>
        <taxon>Hemiptera</taxon>
        <taxon>Sternorrhyncha</taxon>
        <taxon>Psylloidea</taxon>
        <taxon>Psyllidae</taxon>
        <taxon>Psyllinae</taxon>
        <taxon>Cacopsylla</taxon>
    </lineage>
</organism>
<dbReference type="CDD" id="cd22343">
    <property type="entry name" value="PDDEXK_lambda_exonuclease-like"/>
    <property type="match status" value="1"/>
</dbReference>
<dbReference type="InterPro" id="IPR011604">
    <property type="entry name" value="PDDEXK-like_dom_sf"/>
</dbReference>
<feature type="domain" description="YqaJ viral recombinase" evidence="1">
    <location>
        <begin position="3"/>
        <end position="150"/>
    </location>
</feature>
<sequence>MSSSDCASLASETEEQASSPLWREMRYGRVTASKLFEASRCTTSDGSLVNTILGVKEKDSVAMERGRRLEKAVLAVVSKNKQLKIKNIGLVLNDKLPIFGASPDGVSEEYVLEVKCPMSEKSLPTYFSSDKTKPAEKYLAQIMMQMLMCNKKKGLFCVASPTFETENTVTVLEVNLDNMYVQALMDRAKNFWVNSVFPKLLL</sequence>